<dbReference type="EMBL" id="EQ973773">
    <property type="protein sequence ID" value="EEF51562.1"/>
    <property type="molecule type" value="Genomic_DNA"/>
</dbReference>
<proteinExistence type="predicted"/>
<accession>B9R9T5</accession>
<reference evidence="2" key="1">
    <citation type="journal article" date="2010" name="Nat. Biotechnol.">
        <title>Draft genome sequence of the oilseed species Ricinus communis.</title>
        <authorList>
            <person name="Chan A.P."/>
            <person name="Crabtree J."/>
            <person name="Zhao Q."/>
            <person name="Lorenzi H."/>
            <person name="Orvis J."/>
            <person name="Puiu D."/>
            <person name="Melake-Berhan A."/>
            <person name="Jones K.M."/>
            <person name="Redman J."/>
            <person name="Chen G."/>
            <person name="Cahoon E.B."/>
            <person name="Gedil M."/>
            <person name="Stanke M."/>
            <person name="Haas B.J."/>
            <person name="Wortman J.R."/>
            <person name="Fraser-Liggett C.M."/>
            <person name="Ravel J."/>
            <person name="Rabinowicz P.D."/>
        </authorList>
    </citation>
    <scope>NUCLEOTIDE SEQUENCE [LARGE SCALE GENOMIC DNA]</scope>
    <source>
        <strain evidence="2">cv. Hale</strain>
    </source>
</reference>
<protein>
    <submittedName>
        <fullName evidence="1">Uncharacterized protein</fullName>
    </submittedName>
</protein>
<gene>
    <name evidence="1" type="ORF">RCOM_1500490</name>
</gene>
<sequence length="71" mass="7876">MAKEVYGCEGAGVSATAKHYLSHDIGDVFYGTDDSTAMPDLTFNYNEKRIKLKKLPIAGCLQFLKLMWCIG</sequence>
<evidence type="ECO:0000313" key="1">
    <source>
        <dbReference type="EMBL" id="EEF51562.1"/>
    </source>
</evidence>
<name>B9R9T5_RICCO</name>
<organism evidence="1 2">
    <name type="scientific">Ricinus communis</name>
    <name type="common">Castor bean</name>
    <dbReference type="NCBI Taxonomy" id="3988"/>
    <lineage>
        <taxon>Eukaryota</taxon>
        <taxon>Viridiplantae</taxon>
        <taxon>Streptophyta</taxon>
        <taxon>Embryophyta</taxon>
        <taxon>Tracheophyta</taxon>
        <taxon>Spermatophyta</taxon>
        <taxon>Magnoliopsida</taxon>
        <taxon>eudicotyledons</taxon>
        <taxon>Gunneridae</taxon>
        <taxon>Pentapetalae</taxon>
        <taxon>rosids</taxon>
        <taxon>fabids</taxon>
        <taxon>Malpighiales</taxon>
        <taxon>Euphorbiaceae</taxon>
        <taxon>Acalyphoideae</taxon>
        <taxon>Acalypheae</taxon>
        <taxon>Ricinus</taxon>
    </lineage>
</organism>
<evidence type="ECO:0000313" key="2">
    <source>
        <dbReference type="Proteomes" id="UP000008311"/>
    </source>
</evidence>
<keyword evidence="2" id="KW-1185">Reference proteome</keyword>
<dbReference type="Proteomes" id="UP000008311">
    <property type="component" value="Unassembled WGS sequence"/>
</dbReference>
<dbReference type="AlphaFoldDB" id="B9R9T5"/>
<dbReference type="InParanoid" id="B9R9T5"/>